<feature type="domain" description="F-box" evidence="1">
    <location>
        <begin position="9"/>
        <end position="55"/>
    </location>
</feature>
<dbReference type="EMBL" id="JARIHO010000033">
    <property type="protein sequence ID" value="KAJ7333995.1"/>
    <property type="molecule type" value="Genomic_DNA"/>
</dbReference>
<dbReference type="Proteomes" id="UP001218218">
    <property type="component" value="Unassembled WGS sequence"/>
</dbReference>
<evidence type="ECO:0000313" key="3">
    <source>
        <dbReference type="Proteomes" id="UP001218218"/>
    </source>
</evidence>
<dbReference type="CDD" id="cd09917">
    <property type="entry name" value="F-box_SF"/>
    <property type="match status" value="1"/>
</dbReference>
<keyword evidence="3" id="KW-1185">Reference proteome</keyword>
<evidence type="ECO:0000259" key="1">
    <source>
        <dbReference type="Pfam" id="PF12937"/>
    </source>
</evidence>
<protein>
    <recommendedName>
        <fullName evidence="1">F-box domain-containing protein</fullName>
    </recommendedName>
</protein>
<sequence>MSDPISESRLPTEIVDQVLRQLDTRDDRHTLCDCALVSHTWLALSRTILFSSIFINPDRNSPYNDTSVRAFRSATIRPYVREITVGLTMDHTADWTQTYLPKLLGQFPEFTTLRLTGDWRLLIQLQVYIELEVNSYVPPPRSGLVERLRRVFTLPRFIRRKIAAKVRPIVTEEESVDGFFTVHQRAPLALLRTVHVRYPEYNTPILALLAPPALDTVHLTLMESKAASEAIHACLRAAGPGVRTLVLDFWRDSPITQLATRLTTGLRTIHIRAPGFTVWTYAGAPTLCSADTVISITACLLGCVLDAPQLEELTVEAEVEYGDGTGAGQRMAQRAELDRVLRTLLSLHTVRILS</sequence>
<dbReference type="Pfam" id="PF12937">
    <property type="entry name" value="F-box-like"/>
    <property type="match status" value="1"/>
</dbReference>
<dbReference type="SUPFAM" id="SSF81383">
    <property type="entry name" value="F-box domain"/>
    <property type="match status" value="1"/>
</dbReference>
<proteinExistence type="predicted"/>
<dbReference type="InterPro" id="IPR036047">
    <property type="entry name" value="F-box-like_dom_sf"/>
</dbReference>
<dbReference type="AlphaFoldDB" id="A0AAD6ZQA8"/>
<dbReference type="InterPro" id="IPR001810">
    <property type="entry name" value="F-box_dom"/>
</dbReference>
<gene>
    <name evidence="2" type="ORF">DFH08DRAFT_296458</name>
</gene>
<accession>A0AAD6ZQA8</accession>
<reference evidence="2" key="1">
    <citation type="submission" date="2023-03" db="EMBL/GenBank/DDBJ databases">
        <title>Massive genome expansion in bonnet fungi (Mycena s.s.) driven by repeated elements and novel gene families across ecological guilds.</title>
        <authorList>
            <consortium name="Lawrence Berkeley National Laboratory"/>
            <person name="Harder C.B."/>
            <person name="Miyauchi S."/>
            <person name="Viragh M."/>
            <person name="Kuo A."/>
            <person name="Thoen E."/>
            <person name="Andreopoulos B."/>
            <person name="Lu D."/>
            <person name="Skrede I."/>
            <person name="Drula E."/>
            <person name="Henrissat B."/>
            <person name="Morin E."/>
            <person name="Kohler A."/>
            <person name="Barry K."/>
            <person name="LaButti K."/>
            <person name="Morin E."/>
            <person name="Salamov A."/>
            <person name="Lipzen A."/>
            <person name="Mereny Z."/>
            <person name="Hegedus B."/>
            <person name="Baldrian P."/>
            <person name="Stursova M."/>
            <person name="Weitz H."/>
            <person name="Taylor A."/>
            <person name="Grigoriev I.V."/>
            <person name="Nagy L.G."/>
            <person name="Martin F."/>
            <person name="Kauserud H."/>
        </authorList>
    </citation>
    <scope>NUCLEOTIDE SEQUENCE</scope>
    <source>
        <strain evidence="2">CBHHK002</strain>
    </source>
</reference>
<organism evidence="2 3">
    <name type="scientific">Mycena albidolilacea</name>
    <dbReference type="NCBI Taxonomy" id="1033008"/>
    <lineage>
        <taxon>Eukaryota</taxon>
        <taxon>Fungi</taxon>
        <taxon>Dikarya</taxon>
        <taxon>Basidiomycota</taxon>
        <taxon>Agaricomycotina</taxon>
        <taxon>Agaricomycetes</taxon>
        <taxon>Agaricomycetidae</taxon>
        <taxon>Agaricales</taxon>
        <taxon>Marasmiineae</taxon>
        <taxon>Mycenaceae</taxon>
        <taxon>Mycena</taxon>
    </lineage>
</organism>
<evidence type="ECO:0000313" key="2">
    <source>
        <dbReference type="EMBL" id="KAJ7333995.1"/>
    </source>
</evidence>
<comment type="caution">
    <text evidence="2">The sequence shown here is derived from an EMBL/GenBank/DDBJ whole genome shotgun (WGS) entry which is preliminary data.</text>
</comment>
<name>A0AAD6ZQA8_9AGAR</name>